<dbReference type="Proteomes" id="UP000201917">
    <property type="component" value="Segment"/>
</dbReference>
<name>A0A097P975_9ABAC</name>
<dbReference type="KEGG" id="vg:26382575"/>
<dbReference type="OrthoDB" id="28375at10239"/>
<evidence type="ECO:0000256" key="1">
    <source>
        <dbReference type="SAM" id="Phobius"/>
    </source>
</evidence>
<dbReference type="RefSeq" id="YP_009186811.1">
    <property type="nucleotide sequence ID" value="NC_028636.1"/>
</dbReference>
<evidence type="ECO:0000313" key="2">
    <source>
        <dbReference type="EMBL" id="AIU41359.1"/>
    </source>
</evidence>
<keyword evidence="1" id="KW-0472">Membrane</keyword>
<sequence>MALYVILFVLCLFDNSKQILLLNATGGEIEDENRDIDHLFNMIMVEVTKIQKNESNDYSYTRIIFILLIVFFIITLKIKLYKYMNCNRKRAATPALAEEKVPLEKITIKELNYNFNNS</sequence>
<accession>A0A097P975</accession>
<reference evidence="2 3" key="1">
    <citation type="journal article" date="2014" name="PLoS ONE">
        <title>Genomic Sequencing and Analysis of Sucra jujuba Nucleopolyhedrovirus.</title>
        <authorList>
            <person name="Liu X."/>
            <person name="Yin F."/>
            <person name="Zhu Z."/>
            <person name="Hou D."/>
            <person name="Wang J."/>
            <person name="Zhang L."/>
            <person name="Wang M."/>
            <person name="Wang H."/>
            <person name="Hu Z."/>
            <person name="Deng F."/>
        </authorList>
    </citation>
    <scope>NUCLEOTIDE SEQUENCE [LARGE SCALE GENOMIC DNA]</scope>
    <source>
        <strain evidence="2">473</strain>
    </source>
</reference>
<feature type="transmembrane region" description="Helical" evidence="1">
    <location>
        <begin position="60"/>
        <end position="80"/>
    </location>
</feature>
<dbReference type="GeneID" id="26382575"/>
<organism evidence="2 3">
    <name type="scientific">Sucra jujuba nucleopolyhedrovirus</name>
    <dbReference type="NCBI Taxonomy" id="1563660"/>
    <lineage>
        <taxon>Viruses</taxon>
        <taxon>Viruses incertae sedis</taxon>
        <taxon>Naldaviricetes</taxon>
        <taxon>Lefavirales</taxon>
        <taxon>Baculoviridae</taxon>
        <taxon>Alphabaculovirus</taxon>
        <taxon>Alphabaculovirus sujujubae</taxon>
    </lineage>
</organism>
<keyword evidence="1" id="KW-1133">Transmembrane helix</keyword>
<evidence type="ECO:0000313" key="3">
    <source>
        <dbReference type="Proteomes" id="UP000201917"/>
    </source>
</evidence>
<protein>
    <submittedName>
        <fullName evidence="2">Orf120</fullName>
    </submittedName>
</protein>
<keyword evidence="3" id="KW-1185">Reference proteome</keyword>
<keyword evidence="1" id="KW-0812">Transmembrane</keyword>
<dbReference type="EMBL" id="KJ676450">
    <property type="protein sequence ID" value="AIU41359.1"/>
    <property type="molecule type" value="Genomic_DNA"/>
</dbReference>
<proteinExistence type="predicted"/>